<dbReference type="AlphaFoldDB" id="A0A6J7RLB8"/>
<dbReference type="InterPro" id="IPR027795">
    <property type="entry name" value="CASTOR_ACT_dom"/>
</dbReference>
<dbReference type="PIRSF" id="PIRSF008459">
    <property type="entry name" value="UCP008459"/>
    <property type="match status" value="1"/>
</dbReference>
<evidence type="ECO:0000259" key="1">
    <source>
        <dbReference type="Pfam" id="PF13840"/>
    </source>
</evidence>
<dbReference type="InterPro" id="IPR051719">
    <property type="entry name" value="CASTOR_mTORC1"/>
</dbReference>
<dbReference type="EMBL" id="CAFBPJ010000225">
    <property type="protein sequence ID" value="CAB5029601.1"/>
    <property type="molecule type" value="Genomic_DNA"/>
</dbReference>
<sequence length="128" mass="14085">MALTLKKLNGDYWIAQVATLEQALIDQIREQSHDFWTLTETRQEISVVSKLSHHDSFIAVEGPWSAFGIVGPLDFSLTGILSRCSTILADANISIFAISTYDTDYFLVRKEAAAAAISAWHAGGINLQ</sequence>
<evidence type="ECO:0000313" key="2">
    <source>
        <dbReference type="EMBL" id="CAB4872125.1"/>
    </source>
</evidence>
<feature type="domain" description="CASTOR ACT" evidence="1">
    <location>
        <begin position="61"/>
        <end position="121"/>
    </location>
</feature>
<accession>A0A6J7RLB8</accession>
<dbReference type="PANTHER" id="PTHR31131">
    <property type="entry name" value="CHROMOSOME 1, WHOLE GENOME SHOTGUN SEQUENCE"/>
    <property type="match status" value="1"/>
</dbReference>
<evidence type="ECO:0000313" key="3">
    <source>
        <dbReference type="EMBL" id="CAB5029601.1"/>
    </source>
</evidence>
<dbReference type="Pfam" id="PF13840">
    <property type="entry name" value="ACT_7"/>
    <property type="match status" value="1"/>
</dbReference>
<proteinExistence type="predicted"/>
<dbReference type="PANTHER" id="PTHR31131:SF6">
    <property type="entry name" value="CASTOR ACT DOMAIN-CONTAINING PROTEIN"/>
    <property type="match status" value="1"/>
</dbReference>
<gene>
    <name evidence="2" type="ORF">UFOPK3425_00694</name>
    <name evidence="3" type="ORF">UFOPK4092_01485</name>
</gene>
<protein>
    <submittedName>
        <fullName evidence="3">Unannotated protein</fullName>
    </submittedName>
</protein>
<dbReference type="EMBL" id="CAFBLV010000119">
    <property type="protein sequence ID" value="CAB4872125.1"/>
    <property type="molecule type" value="Genomic_DNA"/>
</dbReference>
<dbReference type="SUPFAM" id="SSF55021">
    <property type="entry name" value="ACT-like"/>
    <property type="match status" value="1"/>
</dbReference>
<organism evidence="3">
    <name type="scientific">freshwater metagenome</name>
    <dbReference type="NCBI Taxonomy" id="449393"/>
    <lineage>
        <taxon>unclassified sequences</taxon>
        <taxon>metagenomes</taxon>
        <taxon>ecological metagenomes</taxon>
    </lineage>
</organism>
<dbReference type="InterPro" id="IPR016540">
    <property type="entry name" value="UCP008459"/>
</dbReference>
<name>A0A6J7RLB8_9ZZZZ</name>
<dbReference type="InterPro" id="IPR045865">
    <property type="entry name" value="ACT-like_dom_sf"/>
</dbReference>
<dbReference type="Gene3D" id="3.30.2130.10">
    <property type="entry name" value="VC0802-like"/>
    <property type="match status" value="1"/>
</dbReference>
<reference evidence="3" key="1">
    <citation type="submission" date="2020-05" db="EMBL/GenBank/DDBJ databases">
        <authorList>
            <person name="Chiriac C."/>
            <person name="Salcher M."/>
            <person name="Ghai R."/>
            <person name="Kavagutti S V."/>
        </authorList>
    </citation>
    <scope>NUCLEOTIDE SEQUENCE</scope>
</reference>